<name>A0A8H6SU49_MYCCL</name>
<sequence length="503" mass="55060">MLSSSTASLFSGSRTSVRTWWSDAAPLGATVSLHSVAKPLMRLQYHREAQKFLQRQQDVDLSEESMKVLASYLVYKYVGPKTKELILGELAKRAVPGSKDASVIFEAIGPDPMLMDQFVHVSILQGKAGSLTPEPEPGNVMSDTPSRTDVRSLVTLREPRWMAFLFFGTGNRDPLANAPAFGLDADLSLSACKVLTRICATPAGAHAVISSGILRRIPELVQSADLDVRCLGCQMLRQIAASRVLTIAMVDEDIPALLLSLARQGCETTRAHVLFALSRIAFWKEGADAVVAAGTPEFCRQILRQMGLGYFERLVTDSDVDEAILQSLCSLMGNLVAHDHLSSTVSRVVAPRQLAQFSSFGKLAPYLVFALAKYSLNDVYNAQSILEDGREDLVQLLRCAAGRPGQVNTELRMWACELLGNLASHVFLIPILLTLPVEPIRFLVSALSHPSTVSRASQALIRFRATHEGQEHISRIAPMLDLSSVSEWYSSILKDTLLSQRAE</sequence>
<organism evidence="1 2">
    <name type="scientific">Mycena chlorophos</name>
    <name type="common">Agaric fungus</name>
    <name type="synonym">Agaricus chlorophos</name>
    <dbReference type="NCBI Taxonomy" id="658473"/>
    <lineage>
        <taxon>Eukaryota</taxon>
        <taxon>Fungi</taxon>
        <taxon>Dikarya</taxon>
        <taxon>Basidiomycota</taxon>
        <taxon>Agaricomycotina</taxon>
        <taxon>Agaricomycetes</taxon>
        <taxon>Agaricomycetidae</taxon>
        <taxon>Agaricales</taxon>
        <taxon>Marasmiineae</taxon>
        <taxon>Mycenaceae</taxon>
        <taxon>Mycena</taxon>
    </lineage>
</organism>
<comment type="caution">
    <text evidence="1">The sequence shown here is derived from an EMBL/GenBank/DDBJ whole genome shotgun (WGS) entry which is preliminary data.</text>
</comment>
<dbReference type="EMBL" id="JACAZE010000010">
    <property type="protein sequence ID" value="KAF7305419.1"/>
    <property type="molecule type" value="Genomic_DNA"/>
</dbReference>
<dbReference type="AlphaFoldDB" id="A0A8H6SU49"/>
<dbReference type="OrthoDB" id="3037552at2759"/>
<dbReference type="SMART" id="SM00185">
    <property type="entry name" value="ARM"/>
    <property type="match status" value="4"/>
</dbReference>
<accession>A0A8H6SU49</accession>
<evidence type="ECO:0008006" key="3">
    <source>
        <dbReference type="Google" id="ProtNLM"/>
    </source>
</evidence>
<keyword evidence="2" id="KW-1185">Reference proteome</keyword>
<gene>
    <name evidence="1" type="ORF">HMN09_00794300</name>
</gene>
<dbReference type="SUPFAM" id="SSF48371">
    <property type="entry name" value="ARM repeat"/>
    <property type="match status" value="1"/>
</dbReference>
<reference evidence="1" key="1">
    <citation type="submission" date="2020-05" db="EMBL/GenBank/DDBJ databases">
        <title>Mycena genomes resolve the evolution of fungal bioluminescence.</title>
        <authorList>
            <person name="Tsai I.J."/>
        </authorList>
    </citation>
    <scope>NUCLEOTIDE SEQUENCE</scope>
    <source>
        <strain evidence="1">110903Hualien_Pintung</strain>
    </source>
</reference>
<proteinExistence type="predicted"/>
<dbReference type="Proteomes" id="UP000613580">
    <property type="component" value="Unassembled WGS sequence"/>
</dbReference>
<dbReference type="InterPro" id="IPR000225">
    <property type="entry name" value="Armadillo"/>
</dbReference>
<dbReference type="Gene3D" id="1.25.10.10">
    <property type="entry name" value="Leucine-rich Repeat Variant"/>
    <property type="match status" value="2"/>
</dbReference>
<dbReference type="InterPro" id="IPR011989">
    <property type="entry name" value="ARM-like"/>
</dbReference>
<evidence type="ECO:0000313" key="1">
    <source>
        <dbReference type="EMBL" id="KAF7305419.1"/>
    </source>
</evidence>
<dbReference type="InterPro" id="IPR016024">
    <property type="entry name" value="ARM-type_fold"/>
</dbReference>
<evidence type="ECO:0000313" key="2">
    <source>
        <dbReference type="Proteomes" id="UP000613580"/>
    </source>
</evidence>
<protein>
    <recommendedName>
        <fullName evidence="3">ARM repeat-containing protein</fullName>
    </recommendedName>
</protein>